<keyword evidence="5 9" id="KW-0999">Mitochondrion inner membrane</keyword>
<evidence type="ECO:0000313" key="11">
    <source>
        <dbReference type="EMBL" id="KAF2868947.1"/>
    </source>
</evidence>
<comment type="similarity">
    <text evidence="2 9">Belongs to the COX20 family.</text>
</comment>
<dbReference type="PANTHER" id="PTHR31586">
    <property type="entry name" value="CYTOCHROME C OXIDASE PROTEIN 20"/>
    <property type="match status" value="1"/>
</dbReference>
<protein>
    <recommendedName>
        <fullName evidence="3 9">Cytochrome c oxidase assembly protein COX20, mitochondrial</fullName>
    </recommendedName>
</protein>
<gene>
    <name evidence="11" type="ORF">BDV95DRAFT_499569</name>
</gene>
<feature type="compositionally biased region" description="Pro residues" evidence="10">
    <location>
        <begin position="18"/>
        <end position="28"/>
    </location>
</feature>
<evidence type="ECO:0000256" key="2">
    <source>
        <dbReference type="ARBA" id="ARBA00009575"/>
    </source>
</evidence>
<evidence type="ECO:0000256" key="3">
    <source>
        <dbReference type="ARBA" id="ARBA00017689"/>
    </source>
</evidence>
<keyword evidence="4" id="KW-0812">Transmembrane</keyword>
<evidence type="ECO:0000256" key="6">
    <source>
        <dbReference type="ARBA" id="ARBA00022989"/>
    </source>
</evidence>
<comment type="function">
    <text evidence="9">Involved in the assembly of the cytochrome c oxidase complex.</text>
</comment>
<keyword evidence="8 9" id="KW-0472">Membrane</keyword>
<evidence type="ECO:0000256" key="10">
    <source>
        <dbReference type="SAM" id="MobiDB-lite"/>
    </source>
</evidence>
<comment type="subcellular location">
    <subcellularLocation>
        <location evidence="1 9">Mitochondrion inner membrane</location>
    </subcellularLocation>
</comment>
<dbReference type="GO" id="GO:0005743">
    <property type="term" value="C:mitochondrial inner membrane"/>
    <property type="evidence" value="ECO:0007669"/>
    <property type="project" value="UniProtKB-SubCell"/>
</dbReference>
<keyword evidence="6" id="KW-1133">Transmembrane helix</keyword>
<dbReference type="OrthoDB" id="14603at2759"/>
<keyword evidence="7 9" id="KW-0496">Mitochondrion</keyword>
<feature type="compositionally biased region" description="Low complexity" evidence="10">
    <location>
        <begin position="8"/>
        <end position="17"/>
    </location>
</feature>
<evidence type="ECO:0000256" key="1">
    <source>
        <dbReference type="ARBA" id="ARBA00004273"/>
    </source>
</evidence>
<dbReference type="GO" id="GO:0033617">
    <property type="term" value="P:mitochondrial respiratory chain complex IV assembly"/>
    <property type="evidence" value="ECO:0007669"/>
    <property type="project" value="InterPro"/>
</dbReference>
<dbReference type="Pfam" id="PF12597">
    <property type="entry name" value="Cox20"/>
    <property type="match status" value="1"/>
</dbReference>
<dbReference type="AlphaFoldDB" id="A0A7C8IBD8"/>
<comment type="caution">
    <text evidence="11">The sequence shown here is derived from an EMBL/GenBank/DDBJ whole genome shotgun (WGS) entry which is preliminary data.</text>
</comment>
<accession>A0A7C8IBD8</accession>
<organism evidence="11 12">
    <name type="scientific">Massariosphaeria phaeospora</name>
    <dbReference type="NCBI Taxonomy" id="100035"/>
    <lineage>
        <taxon>Eukaryota</taxon>
        <taxon>Fungi</taxon>
        <taxon>Dikarya</taxon>
        <taxon>Ascomycota</taxon>
        <taxon>Pezizomycotina</taxon>
        <taxon>Dothideomycetes</taxon>
        <taxon>Pleosporomycetidae</taxon>
        <taxon>Pleosporales</taxon>
        <taxon>Pleosporales incertae sedis</taxon>
        <taxon>Massariosphaeria</taxon>
    </lineage>
</organism>
<evidence type="ECO:0000256" key="9">
    <source>
        <dbReference type="PIRNR" id="PIRNR007871"/>
    </source>
</evidence>
<reference evidence="11 12" key="1">
    <citation type="submission" date="2020-01" db="EMBL/GenBank/DDBJ databases">
        <authorList>
            <consortium name="DOE Joint Genome Institute"/>
            <person name="Haridas S."/>
            <person name="Albert R."/>
            <person name="Binder M."/>
            <person name="Bloem J."/>
            <person name="Labutti K."/>
            <person name="Salamov A."/>
            <person name="Andreopoulos B."/>
            <person name="Baker S.E."/>
            <person name="Barry K."/>
            <person name="Bills G."/>
            <person name="Bluhm B.H."/>
            <person name="Cannon C."/>
            <person name="Castanera R."/>
            <person name="Culley D.E."/>
            <person name="Daum C."/>
            <person name="Ezra D."/>
            <person name="Gonzalez J.B."/>
            <person name="Henrissat B."/>
            <person name="Kuo A."/>
            <person name="Liang C."/>
            <person name="Lipzen A."/>
            <person name="Lutzoni F."/>
            <person name="Magnuson J."/>
            <person name="Mondo S."/>
            <person name="Nolan M."/>
            <person name="Ohm R."/>
            <person name="Pangilinan J."/>
            <person name="Park H.-J.H."/>
            <person name="Ramirez L."/>
            <person name="Alfaro M."/>
            <person name="Sun H."/>
            <person name="Tritt A."/>
            <person name="Yoshinaga Y."/>
            <person name="Zwiers L.-H.L."/>
            <person name="Turgeon B.G."/>
            <person name="Goodwin S.B."/>
            <person name="Spatafora J.W."/>
            <person name="Crous P.W."/>
            <person name="Grigoriev I.V."/>
        </authorList>
    </citation>
    <scope>NUCLEOTIDE SEQUENCE [LARGE SCALE GENOMIC DNA]</scope>
    <source>
        <strain evidence="11 12">CBS 611.86</strain>
    </source>
</reference>
<evidence type="ECO:0000256" key="8">
    <source>
        <dbReference type="ARBA" id="ARBA00023136"/>
    </source>
</evidence>
<dbReference type="PIRSF" id="PIRSF007871">
    <property type="entry name" value="Cox20"/>
    <property type="match status" value="1"/>
</dbReference>
<evidence type="ECO:0000313" key="12">
    <source>
        <dbReference type="Proteomes" id="UP000481861"/>
    </source>
</evidence>
<name>A0A7C8IBD8_9PLEO</name>
<dbReference type="InterPro" id="IPR022533">
    <property type="entry name" value="Cox20"/>
</dbReference>
<keyword evidence="12" id="KW-1185">Reference proteome</keyword>
<feature type="region of interest" description="Disordered" evidence="10">
    <location>
        <begin position="149"/>
        <end position="173"/>
    </location>
</feature>
<proteinExistence type="inferred from homology"/>
<dbReference type="Proteomes" id="UP000481861">
    <property type="component" value="Unassembled WGS sequence"/>
</dbReference>
<dbReference type="PANTHER" id="PTHR31586:SF1">
    <property type="entry name" value="CYTOCHROME C OXIDASE ASSEMBLY PROTEIN COX20, MITOCHONDRIAL"/>
    <property type="match status" value="1"/>
</dbReference>
<feature type="region of interest" description="Disordered" evidence="10">
    <location>
        <begin position="1"/>
        <end position="47"/>
    </location>
</feature>
<evidence type="ECO:0000256" key="5">
    <source>
        <dbReference type="ARBA" id="ARBA00022792"/>
    </source>
</evidence>
<evidence type="ECO:0000256" key="7">
    <source>
        <dbReference type="ARBA" id="ARBA00023128"/>
    </source>
</evidence>
<dbReference type="EMBL" id="JAADJZ010000017">
    <property type="protein sequence ID" value="KAF2868947.1"/>
    <property type="molecule type" value="Genomic_DNA"/>
</dbReference>
<evidence type="ECO:0000256" key="4">
    <source>
        <dbReference type="ARBA" id="ARBA00022692"/>
    </source>
</evidence>
<sequence length="188" mass="21108">MADDTRQPDASQPSQSPQSPPPPPPHPKTPANTMPGGSAHTAGGTPAESELSYVDVVRTLGPEYYLNFHKRPCVRDSQLTGIAAGFVGGSVGAIVRRPVSVCSNWAVLSWVGVSCASYQYCQYVRSKEKDGMRMARELMDKKRVSVEAKREARKRAQQEQLRVEEERRAEDARRKSWGYWLEKNVRFW</sequence>